<feature type="compositionally biased region" description="Polar residues" evidence="1">
    <location>
        <begin position="8"/>
        <end position="26"/>
    </location>
</feature>
<reference evidence="2 3" key="1">
    <citation type="journal article" date="2013" name="Proc. Natl. Acad. Sci. U.S.A.">
        <title>The king cobra genome reveals dynamic gene evolution and adaptation in the snake venom system.</title>
        <authorList>
            <person name="Vonk F.J."/>
            <person name="Casewell N.R."/>
            <person name="Henkel C.V."/>
            <person name="Heimberg A.M."/>
            <person name="Jansen H.J."/>
            <person name="McCleary R.J."/>
            <person name="Kerkkamp H.M."/>
            <person name="Vos R.A."/>
            <person name="Guerreiro I."/>
            <person name="Calvete J.J."/>
            <person name="Wuster W."/>
            <person name="Woods A.E."/>
            <person name="Logan J.M."/>
            <person name="Harrison R.A."/>
            <person name="Castoe T.A."/>
            <person name="de Koning A.P."/>
            <person name="Pollock D.D."/>
            <person name="Yandell M."/>
            <person name="Calderon D."/>
            <person name="Renjifo C."/>
            <person name="Currier R.B."/>
            <person name="Salgado D."/>
            <person name="Pla D."/>
            <person name="Sanz L."/>
            <person name="Hyder A.S."/>
            <person name="Ribeiro J.M."/>
            <person name="Arntzen J.W."/>
            <person name="van den Thillart G.E."/>
            <person name="Boetzer M."/>
            <person name="Pirovano W."/>
            <person name="Dirks R.P."/>
            <person name="Spaink H.P."/>
            <person name="Duboule D."/>
            <person name="McGlinn E."/>
            <person name="Kini R.M."/>
            <person name="Richardson M.K."/>
        </authorList>
    </citation>
    <scope>NUCLEOTIDE SEQUENCE</scope>
    <source>
        <tissue evidence="2">Blood</tissue>
    </source>
</reference>
<feature type="compositionally biased region" description="Basic and acidic residues" evidence="1">
    <location>
        <begin position="641"/>
        <end position="658"/>
    </location>
</feature>
<feature type="region of interest" description="Disordered" evidence="1">
    <location>
        <begin position="465"/>
        <end position="506"/>
    </location>
</feature>
<accession>V8PDC2</accession>
<proteinExistence type="predicted"/>
<dbReference type="EMBL" id="AZIM01000235">
    <property type="protein sequence ID" value="ETE72355.1"/>
    <property type="molecule type" value="Genomic_DNA"/>
</dbReference>
<protein>
    <submittedName>
        <fullName evidence="2">Uncharacterized protein</fullName>
    </submittedName>
</protein>
<dbReference type="InterPro" id="IPR027836">
    <property type="entry name" value="DUF4529"/>
</dbReference>
<evidence type="ECO:0000256" key="1">
    <source>
        <dbReference type="SAM" id="MobiDB-lite"/>
    </source>
</evidence>
<feature type="non-terminal residue" evidence="2">
    <location>
        <position position="1"/>
    </location>
</feature>
<evidence type="ECO:0000313" key="3">
    <source>
        <dbReference type="Proteomes" id="UP000018936"/>
    </source>
</evidence>
<keyword evidence="3" id="KW-1185">Reference proteome</keyword>
<feature type="non-terminal residue" evidence="2">
    <location>
        <position position="658"/>
    </location>
</feature>
<sequence length="658" mass="72945">MKAESAQPAVTATVMNSSGPNQSEINSYKAATKPENVETETRCIYPNERRERNQIYTLLSISNSVNEQEERPLEGANGTGWEEAVQSWSKTAPFAYLQLQKRVRKTKTSESVNRCLYCLDLTQGVEPEPKNIVQVNSDFTHSPSAATGGPPEKQQTLLYSSSVTTTAAAATPSATDEPKRETDCSKLHSIQMSQGEKKRMASREAQASLSEKKLFLLKENLLFPVEKKPVPIKEYNILSPGKPQSLATVKTKERRSHEPLLWNQSGTEITAKSSLVLPPLKDTALKPSLDNTAKKSKVVNSQASEKTFRAFAETVSCPQVLKPKQLKYEPTIDTVYEAVVKEQLKMHEIASAFVPRLSKTSLLSRHLDRGYWHCGFLPDRKSLTLSSSVQLRRHGHLHSSHSLHAKGSHTSKVNEIRSRSYNGGKQEGSQAKSQDIPLLPGLFPSLTEPSWERVTPFICCKTAKQPKKSRITQPTSSLPHQSLSQSLKKNVSRGTNQQPSLDCKFPEGGPIASSRKAGVSCFKPYTYIPTMNANPEGERVRGKLDSIQTFLGEKRTLPIKEYEIKYSQQEEQEVLSMPDVSQGHPASSLDCITLNALLVFQPETGVINLHLEPPPKPKAVAVKRSDKGHGASTRVVSRSYAAKEAKEKNQNKVDIDHM</sequence>
<organism evidence="2 3">
    <name type="scientific">Ophiophagus hannah</name>
    <name type="common">King cobra</name>
    <name type="synonym">Naja hannah</name>
    <dbReference type="NCBI Taxonomy" id="8665"/>
    <lineage>
        <taxon>Eukaryota</taxon>
        <taxon>Metazoa</taxon>
        <taxon>Chordata</taxon>
        <taxon>Craniata</taxon>
        <taxon>Vertebrata</taxon>
        <taxon>Euteleostomi</taxon>
        <taxon>Lepidosauria</taxon>
        <taxon>Squamata</taxon>
        <taxon>Bifurcata</taxon>
        <taxon>Unidentata</taxon>
        <taxon>Episquamata</taxon>
        <taxon>Toxicofera</taxon>
        <taxon>Serpentes</taxon>
        <taxon>Colubroidea</taxon>
        <taxon>Elapidae</taxon>
        <taxon>Elapinae</taxon>
        <taxon>Ophiophagus</taxon>
    </lineage>
</organism>
<feature type="compositionally biased region" description="Basic and acidic residues" evidence="1">
    <location>
        <begin position="35"/>
        <end position="45"/>
    </location>
</feature>
<dbReference type="AlphaFoldDB" id="V8PDC2"/>
<feature type="compositionally biased region" description="Low complexity" evidence="1">
    <location>
        <begin position="473"/>
        <end position="487"/>
    </location>
</feature>
<dbReference type="OrthoDB" id="9943020at2759"/>
<gene>
    <name evidence="2" type="ORF">L345_01805</name>
</gene>
<name>V8PDC2_OPHHA</name>
<dbReference type="Proteomes" id="UP000018936">
    <property type="component" value="Unassembled WGS sequence"/>
</dbReference>
<dbReference type="PANTHER" id="PTHR36869">
    <property type="entry name" value="CHROMOSOME 16 OPEN READING FRAME 46"/>
    <property type="match status" value="1"/>
</dbReference>
<dbReference type="Pfam" id="PF15032">
    <property type="entry name" value="DUF4529"/>
    <property type="match status" value="1"/>
</dbReference>
<comment type="caution">
    <text evidence="2">The sequence shown here is derived from an EMBL/GenBank/DDBJ whole genome shotgun (WGS) entry which is preliminary data.</text>
</comment>
<feature type="region of interest" description="Disordered" evidence="1">
    <location>
        <begin position="1"/>
        <end position="45"/>
    </location>
</feature>
<feature type="compositionally biased region" description="Polar residues" evidence="1">
    <location>
        <begin position="488"/>
        <end position="500"/>
    </location>
</feature>
<dbReference type="PANTHER" id="PTHR36869:SF1">
    <property type="entry name" value="CHROMOSOME 16 OPEN READING FRAME 46"/>
    <property type="match status" value="1"/>
</dbReference>
<evidence type="ECO:0000313" key="2">
    <source>
        <dbReference type="EMBL" id="ETE72355.1"/>
    </source>
</evidence>
<feature type="region of interest" description="Disordered" evidence="1">
    <location>
        <begin position="619"/>
        <end position="658"/>
    </location>
</feature>